<dbReference type="Proteomes" id="UP000663859">
    <property type="component" value="Unassembled WGS sequence"/>
</dbReference>
<evidence type="ECO:0000313" key="1">
    <source>
        <dbReference type="EMBL" id="CAF0700236.1"/>
    </source>
</evidence>
<dbReference type="AlphaFoldDB" id="A0A8J2BP12"/>
<gene>
    <name evidence="1" type="ORF">MPNT_340013</name>
</gene>
<dbReference type="EMBL" id="CAJNOB010000028">
    <property type="protein sequence ID" value="CAF0700236.1"/>
    <property type="molecule type" value="Genomic_DNA"/>
</dbReference>
<accession>A0A8J2BP12</accession>
<sequence length="28" mass="3230">MSLLNRLWREEYESGSHGDLSQKAYVCG</sequence>
<name>A0A8J2BP12_9BACT</name>
<reference evidence="1" key="1">
    <citation type="submission" date="2021-02" db="EMBL/GenBank/DDBJ databases">
        <authorList>
            <person name="Cremers G."/>
            <person name="Picone N."/>
        </authorList>
    </citation>
    <scope>NUCLEOTIDE SEQUENCE</scope>
    <source>
        <strain evidence="1">PQ17</strain>
    </source>
</reference>
<evidence type="ECO:0000313" key="2">
    <source>
        <dbReference type="Proteomes" id="UP000663859"/>
    </source>
</evidence>
<keyword evidence="2" id="KW-1185">Reference proteome</keyword>
<organism evidence="1 2">
    <name type="scientific">Candidatus Methylacidithermus pantelleriae</name>
    <dbReference type="NCBI Taxonomy" id="2744239"/>
    <lineage>
        <taxon>Bacteria</taxon>
        <taxon>Pseudomonadati</taxon>
        <taxon>Verrucomicrobiota</taxon>
        <taxon>Methylacidiphilae</taxon>
        <taxon>Methylacidiphilales</taxon>
        <taxon>Methylacidiphilaceae</taxon>
        <taxon>Candidatus Methylacidithermus</taxon>
    </lineage>
</organism>
<proteinExistence type="predicted"/>
<protein>
    <submittedName>
        <fullName evidence="1">Uncharacterized protein</fullName>
    </submittedName>
</protein>
<comment type="caution">
    <text evidence="1">The sequence shown here is derived from an EMBL/GenBank/DDBJ whole genome shotgun (WGS) entry which is preliminary data.</text>
</comment>